<proteinExistence type="predicted"/>
<dbReference type="STRING" id="655815.ZPR_4526"/>
<protein>
    <recommendedName>
        <fullName evidence="3">Antitoxin</fullName>
    </recommendedName>
</protein>
<sequence>MMDKKLTLSLSEGIIENAKTYAKANNISLSKLIESYLGSLTKEEKKELEISPLVKSLSGVISVDENYEPKDDYTEYLIEKYK</sequence>
<gene>
    <name evidence="1" type="ordered locus">ZPR_4526</name>
</gene>
<keyword evidence="2" id="KW-1185">Reference proteome</keyword>
<dbReference type="Pfam" id="PF19891">
    <property type="entry name" value="DUF6364"/>
    <property type="match status" value="1"/>
</dbReference>
<dbReference type="EMBL" id="CP001650">
    <property type="protein sequence ID" value="ADF54827.1"/>
    <property type="molecule type" value="Genomic_DNA"/>
</dbReference>
<evidence type="ECO:0000313" key="1">
    <source>
        <dbReference type="EMBL" id="ADF54827.1"/>
    </source>
</evidence>
<organism evidence="1 2">
    <name type="scientific">Zunongwangia profunda (strain DSM 18752 / CCTCC AB 206139 / SM-A87)</name>
    <name type="common">Wangia profunda</name>
    <dbReference type="NCBI Taxonomy" id="655815"/>
    <lineage>
        <taxon>Bacteria</taxon>
        <taxon>Pseudomonadati</taxon>
        <taxon>Bacteroidota</taxon>
        <taxon>Flavobacteriia</taxon>
        <taxon>Flavobacteriales</taxon>
        <taxon>Flavobacteriaceae</taxon>
        <taxon>Zunongwangia</taxon>
    </lineage>
</organism>
<reference evidence="1 2" key="1">
    <citation type="journal article" date="2010" name="BMC Genomics">
        <title>The complete genome of Zunongwangia profunda SM-A87 reveals its adaptation to the deep-sea environment and ecological role in sedimentary organic nitrogen degradation.</title>
        <authorList>
            <person name="Qin Q.L."/>
            <person name="Zhang X.Y."/>
            <person name="Wang X.M."/>
            <person name="Liu G.M."/>
            <person name="Chen X.L."/>
            <person name="Xie B.B."/>
            <person name="Dang H.Y."/>
            <person name="Zhou B.C."/>
            <person name="Yu J."/>
            <person name="Zhang Y.Z."/>
        </authorList>
    </citation>
    <scope>NUCLEOTIDE SEQUENCE [LARGE SCALE GENOMIC DNA]</scope>
    <source>
        <strain evidence="2">DSM 18752 / CCTCC AB 206139 / SM-A87</strain>
    </source>
</reference>
<evidence type="ECO:0000313" key="2">
    <source>
        <dbReference type="Proteomes" id="UP000001654"/>
    </source>
</evidence>
<dbReference type="Proteomes" id="UP000001654">
    <property type="component" value="Chromosome"/>
</dbReference>
<dbReference type="eggNOG" id="ENOG5032Y1X">
    <property type="taxonomic scope" value="Bacteria"/>
</dbReference>
<dbReference type="KEGG" id="zpr:ZPR_4526"/>
<name>D5BDC1_ZUNPS</name>
<evidence type="ECO:0008006" key="3">
    <source>
        <dbReference type="Google" id="ProtNLM"/>
    </source>
</evidence>
<dbReference type="AlphaFoldDB" id="D5BDC1"/>
<accession>D5BDC1</accession>
<dbReference type="InterPro" id="IPR045944">
    <property type="entry name" value="DUF6364"/>
</dbReference>
<dbReference type="HOGENOM" id="CLU_168243_2_0_10"/>